<dbReference type="InterPro" id="IPR018247">
    <property type="entry name" value="EF_Hand_1_Ca_BS"/>
</dbReference>
<accession>A0ABP0XM31</accession>
<proteinExistence type="predicted"/>
<dbReference type="CDD" id="cd00051">
    <property type="entry name" value="EFh"/>
    <property type="match status" value="1"/>
</dbReference>
<protein>
    <recommendedName>
        <fullName evidence="4">EF-hand domain-containing protein</fullName>
    </recommendedName>
</protein>
<dbReference type="InterPro" id="IPR002048">
    <property type="entry name" value="EF_hand_dom"/>
</dbReference>
<dbReference type="InterPro" id="IPR039647">
    <property type="entry name" value="EF_hand_pair_protein_CML-like"/>
</dbReference>
<dbReference type="InterPro" id="IPR011992">
    <property type="entry name" value="EF-hand-dom_pair"/>
</dbReference>
<feature type="domain" description="EF-hand" evidence="4">
    <location>
        <begin position="83"/>
        <end position="118"/>
    </location>
</feature>
<dbReference type="PROSITE" id="PS50222">
    <property type="entry name" value="EF_HAND_2"/>
    <property type="match status" value="3"/>
</dbReference>
<dbReference type="PROSITE" id="PS00018">
    <property type="entry name" value="EF_HAND_1"/>
    <property type="match status" value="2"/>
</dbReference>
<dbReference type="PANTHER" id="PTHR10891">
    <property type="entry name" value="EF-HAND CALCIUM-BINDING DOMAIN CONTAINING PROTEIN"/>
    <property type="match status" value="1"/>
</dbReference>
<name>A0ABP0XM31_9ROSI</name>
<dbReference type="SMART" id="SM00054">
    <property type="entry name" value="EFh"/>
    <property type="match status" value="3"/>
</dbReference>
<keyword evidence="6" id="KW-1185">Reference proteome</keyword>
<gene>
    <name evidence="5" type="ORF">CITCOLO1_LOCUS118</name>
</gene>
<keyword evidence="1" id="KW-0479">Metal-binding</keyword>
<reference evidence="5 6" key="1">
    <citation type="submission" date="2024-03" db="EMBL/GenBank/DDBJ databases">
        <authorList>
            <person name="Gkanogiannis A."/>
            <person name="Becerra Lopez-Lavalle L."/>
        </authorList>
    </citation>
    <scope>NUCLEOTIDE SEQUENCE [LARGE SCALE GENOMIC DNA]</scope>
</reference>
<feature type="domain" description="EF-hand" evidence="4">
    <location>
        <begin position="125"/>
        <end position="160"/>
    </location>
</feature>
<dbReference type="Pfam" id="PF13202">
    <property type="entry name" value="EF-hand_5"/>
    <property type="match status" value="1"/>
</dbReference>
<evidence type="ECO:0000256" key="3">
    <source>
        <dbReference type="ARBA" id="ARBA00022837"/>
    </source>
</evidence>
<feature type="domain" description="EF-hand" evidence="4">
    <location>
        <begin position="7"/>
        <end position="42"/>
    </location>
</feature>
<evidence type="ECO:0000256" key="2">
    <source>
        <dbReference type="ARBA" id="ARBA00022737"/>
    </source>
</evidence>
<dbReference type="Pfam" id="PF13499">
    <property type="entry name" value="EF-hand_7"/>
    <property type="match status" value="1"/>
</dbReference>
<evidence type="ECO:0000313" key="6">
    <source>
        <dbReference type="Proteomes" id="UP001642487"/>
    </source>
</evidence>
<keyword evidence="2" id="KW-0677">Repeat</keyword>
<dbReference type="EMBL" id="OZ021735">
    <property type="protein sequence ID" value="CAK9308605.1"/>
    <property type="molecule type" value="Genomic_DNA"/>
</dbReference>
<keyword evidence="3" id="KW-0106">Calcium</keyword>
<evidence type="ECO:0000259" key="4">
    <source>
        <dbReference type="PROSITE" id="PS50222"/>
    </source>
</evidence>
<dbReference type="Proteomes" id="UP001642487">
    <property type="component" value="Chromosome 1"/>
</dbReference>
<evidence type="ECO:0000256" key="1">
    <source>
        <dbReference type="ARBA" id="ARBA00022723"/>
    </source>
</evidence>
<dbReference type="SUPFAM" id="SSF47473">
    <property type="entry name" value="EF-hand"/>
    <property type="match status" value="1"/>
</dbReference>
<sequence length="161" mass="18627">MKKHKLTQTAIAERIFETIDTNGDGFVSMEELNWLLNRIGVDLISEDLESLIGKSKIDLNEFLCLYESIREKNEGENRANEEEIESDLWNAFNVFDENRDGFISWDELRNVLVRLGLWVDEHCDGGGDYCRRMIGAFDIDLDGRLDFQEFKNMMNSSNSSS</sequence>
<evidence type="ECO:0000313" key="5">
    <source>
        <dbReference type="EMBL" id="CAK9308605.1"/>
    </source>
</evidence>
<dbReference type="Gene3D" id="1.10.238.10">
    <property type="entry name" value="EF-hand"/>
    <property type="match status" value="2"/>
</dbReference>
<organism evidence="5 6">
    <name type="scientific">Citrullus colocynthis</name>
    <name type="common">colocynth</name>
    <dbReference type="NCBI Taxonomy" id="252529"/>
    <lineage>
        <taxon>Eukaryota</taxon>
        <taxon>Viridiplantae</taxon>
        <taxon>Streptophyta</taxon>
        <taxon>Embryophyta</taxon>
        <taxon>Tracheophyta</taxon>
        <taxon>Spermatophyta</taxon>
        <taxon>Magnoliopsida</taxon>
        <taxon>eudicotyledons</taxon>
        <taxon>Gunneridae</taxon>
        <taxon>Pentapetalae</taxon>
        <taxon>rosids</taxon>
        <taxon>fabids</taxon>
        <taxon>Cucurbitales</taxon>
        <taxon>Cucurbitaceae</taxon>
        <taxon>Benincaseae</taxon>
        <taxon>Citrullus</taxon>
    </lineage>
</organism>